<evidence type="ECO:0000313" key="2">
    <source>
        <dbReference type="EMBL" id="QFU97250.1"/>
    </source>
</evidence>
<accession>A0A5P9Q814</accession>
<evidence type="ECO:0000256" key="1">
    <source>
        <dbReference type="ARBA" id="ARBA00022729"/>
    </source>
</evidence>
<name>A0A5P9Q814_9MICO</name>
<dbReference type="InterPro" id="IPR019674">
    <property type="entry name" value="Lipoprotein_LpqN/LpqT-like"/>
</dbReference>
<gene>
    <name evidence="2" type="ORF">KDY119_00744</name>
</gene>
<keyword evidence="3" id="KW-1185">Reference proteome</keyword>
<dbReference type="Proteomes" id="UP000326702">
    <property type="component" value="Chromosome"/>
</dbReference>
<keyword evidence="1" id="KW-0732">Signal</keyword>
<reference evidence="2 3" key="1">
    <citation type="submission" date="2019-10" db="EMBL/GenBank/DDBJ databases">
        <title>Genome sequence of Luteimicrobium xylanilyticum HY-24.</title>
        <authorList>
            <person name="Kim D.Y."/>
            <person name="Park H.-Y."/>
        </authorList>
    </citation>
    <scope>NUCLEOTIDE SEQUENCE [LARGE SCALE GENOMIC DNA]</scope>
    <source>
        <strain evidence="2 3">HY-24</strain>
    </source>
</reference>
<dbReference type="OrthoDB" id="5146554at2"/>
<dbReference type="AlphaFoldDB" id="A0A5P9Q814"/>
<dbReference type="Pfam" id="PF10738">
    <property type="entry name" value="Lpp-LpqN"/>
    <property type="match status" value="1"/>
</dbReference>
<organism evidence="2 3">
    <name type="scientific">Luteimicrobium xylanilyticum</name>
    <dbReference type="NCBI Taxonomy" id="1133546"/>
    <lineage>
        <taxon>Bacteria</taxon>
        <taxon>Bacillati</taxon>
        <taxon>Actinomycetota</taxon>
        <taxon>Actinomycetes</taxon>
        <taxon>Micrococcales</taxon>
        <taxon>Luteimicrobium</taxon>
    </lineage>
</organism>
<evidence type="ECO:0000313" key="3">
    <source>
        <dbReference type="Proteomes" id="UP000326702"/>
    </source>
</evidence>
<proteinExistence type="predicted"/>
<dbReference type="EMBL" id="CP045529">
    <property type="protein sequence ID" value="QFU97250.1"/>
    <property type="molecule type" value="Genomic_DNA"/>
</dbReference>
<protein>
    <submittedName>
        <fullName evidence="2">Uncharacterized protein</fullName>
    </submittedName>
</protein>
<dbReference type="Gene3D" id="3.40.1000.10">
    <property type="entry name" value="Mog1/PsbP, alpha/beta/alpha sandwich"/>
    <property type="match status" value="1"/>
</dbReference>
<dbReference type="RefSeq" id="WP_036953398.1">
    <property type="nucleotide sequence ID" value="NZ_BAABIH010000001.1"/>
</dbReference>
<dbReference type="KEGG" id="lxl:KDY119_00744"/>
<sequence length="159" mass="17192">MTLQVTSPGDDFPAPPRLTVDIPDDWHTLPDVALPLAVAKTVPEDNFRPNVVAVVTRIRAAYTLEAAVEAAMAKLTPLDGFAEIGREHLEVDGWPAFRVEVAFTDTRSGATMAQALRLVRVERGPVADLVELTGSCLAPQVEVAWPEIRAVQSSLRIAV</sequence>